<evidence type="ECO:0000313" key="2">
    <source>
        <dbReference type="EMBL" id="KOY60744.1"/>
    </source>
</evidence>
<protein>
    <submittedName>
        <fullName evidence="2">Uncharacterized protein</fullName>
    </submittedName>
</protein>
<comment type="caution">
    <text evidence="2">The sequence shown here is derived from an EMBL/GenBank/DDBJ whole genome shotgun (WGS) entry which is preliminary data.</text>
</comment>
<accession>A0ABR5K8J7</accession>
<dbReference type="Proteomes" id="UP000037727">
    <property type="component" value="Unassembled WGS sequence"/>
</dbReference>
<dbReference type="EMBL" id="LJCS01000066">
    <property type="protein sequence ID" value="KOY60744.1"/>
    <property type="molecule type" value="Genomic_DNA"/>
</dbReference>
<keyword evidence="1" id="KW-0812">Transmembrane</keyword>
<keyword evidence="1" id="KW-0472">Membrane</keyword>
<name>A0ABR5K8J7_9GAMM</name>
<feature type="transmembrane region" description="Helical" evidence="1">
    <location>
        <begin position="23"/>
        <end position="40"/>
    </location>
</feature>
<evidence type="ECO:0000256" key="1">
    <source>
        <dbReference type="SAM" id="Phobius"/>
    </source>
</evidence>
<reference evidence="2 3" key="1">
    <citation type="submission" date="2015-09" db="EMBL/GenBank/DDBJ databases">
        <title>Draft genome sequence and assembly of Photorhabdus sp. VMG, a bacterial symbiont associated with Heterorhabditis zealandica.</title>
        <authorList>
            <person name="Naidoo S."/>
            <person name="Featherston J."/>
            <person name="Mothupi B."/>
            <person name="Gray V.M."/>
        </authorList>
    </citation>
    <scope>NUCLEOTIDE SEQUENCE [LARGE SCALE GENOMIC DNA]</scope>
    <source>
        <strain evidence="2 3">VMG</strain>
    </source>
</reference>
<organism evidence="2 3">
    <name type="scientific">Photorhabdus heterorhabditis</name>
    <dbReference type="NCBI Taxonomy" id="880156"/>
    <lineage>
        <taxon>Bacteria</taxon>
        <taxon>Pseudomonadati</taxon>
        <taxon>Pseudomonadota</taxon>
        <taxon>Gammaproteobacteria</taxon>
        <taxon>Enterobacterales</taxon>
        <taxon>Morganellaceae</taxon>
        <taxon>Photorhabdus</taxon>
    </lineage>
</organism>
<keyword evidence="3" id="KW-1185">Reference proteome</keyword>
<gene>
    <name evidence="2" type="ORF">AM629_17735</name>
</gene>
<evidence type="ECO:0000313" key="3">
    <source>
        <dbReference type="Proteomes" id="UP000037727"/>
    </source>
</evidence>
<proteinExistence type="predicted"/>
<keyword evidence="1" id="KW-1133">Transmembrane helix</keyword>
<sequence>MGLFNYCEAAQERFGNFMVIKEYYIYFSISLQIGVMKFVLGKGRFKRENIIDRVRKMFSEKSLIISVELLVNQYSFKKSID</sequence>